<keyword evidence="7 9" id="KW-1133">Transmembrane helix</keyword>
<evidence type="ECO:0000256" key="5">
    <source>
        <dbReference type="ARBA" id="ARBA00022692"/>
    </source>
</evidence>
<feature type="transmembrane region" description="Helical" evidence="9">
    <location>
        <begin position="186"/>
        <end position="209"/>
    </location>
</feature>
<evidence type="ECO:0000259" key="10">
    <source>
        <dbReference type="PROSITE" id="PS50928"/>
    </source>
</evidence>
<dbReference type="PANTHER" id="PTHR30614">
    <property type="entry name" value="MEMBRANE COMPONENT OF AMINO ACID ABC TRANSPORTER"/>
    <property type="match status" value="1"/>
</dbReference>
<dbReference type="GO" id="GO:0022857">
    <property type="term" value="F:transmembrane transporter activity"/>
    <property type="evidence" value="ECO:0007669"/>
    <property type="project" value="InterPro"/>
</dbReference>
<dbReference type="Gene3D" id="1.10.3720.10">
    <property type="entry name" value="MetI-like"/>
    <property type="match status" value="1"/>
</dbReference>
<name>A0A644ZEP9_9ZZZZ</name>
<feature type="domain" description="ABC transmembrane type-1" evidence="10">
    <location>
        <begin position="21"/>
        <end position="209"/>
    </location>
</feature>
<dbReference type="InterPro" id="IPR010065">
    <property type="entry name" value="AA_ABC_transptr_permease_3TM"/>
</dbReference>
<gene>
    <name evidence="11" type="primary">glnM_7</name>
    <name evidence="11" type="ORF">SDC9_85969</name>
</gene>
<dbReference type="InterPro" id="IPR000515">
    <property type="entry name" value="MetI-like"/>
</dbReference>
<dbReference type="GO" id="GO:0006865">
    <property type="term" value="P:amino acid transport"/>
    <property type="evidence" value="ECO:0007669"/>
    <property type="project" value="UniProtKB-KW"/>
</dbReference>
<dbReference type="AlphaFoldDB" id="A0A644ZEP9"/>
<sequence>MFKLWMWERLLADYSIFLAGFGMTLAVSLLALALTLLISLTGGLVRCSHARIGKRILWLYMSLFQNTPLVVQIFFFYYVLPRMGVLLSPFAVGYLGLALYTGAFGIAVVEASIQAIPKQQSEAAMSQGFSYLQTMFHVIIPQAMKIALPSLTNQAVNLIKNSSVLAMIAGGDLMYRTDSWASETAVYGPTFLVTGLLYLSICLPLSRLVKTLESKVR</sequence>
<evidence type="ECO:0000256" key="9">
    <source>
        <dbReference type="SAM" id="Phobius"/>
    </source>
</evidence>
<proteinExistence type="inferred from homology"/>
<accession>A0A644ZEP9</accession>
<dbReference type="SUPFAM" id="SSF161098">
    <property type="entry name" value="MetI-like"/>
    <property type="match status" value="1"/>
</dbReference>
<keyword evidence="3" id="KW-0813">Transport</keyword>
<reference evidence="11" key="1">
    <citation type="submission" date="2019-08" db="EMBL/GenBank/DDBJ databases">
        <authorList>
            <person name="Kucharzyk K."/>
            <person name="Murdoch R.W."/>
            <person name="Higgins S."/>
            <person name="Loffler F."/>
        </authorList>
    </citation>
    <scope>NUCLEOTIDE SEQUENCE</scope>
</reference>
<dbReference type="EMBL" id="VSSQ01008604">
    <property type="protein sequence ID" value="MPM39336.1"/>
    <property type="molecule type" value="Genomic_DNA"/>
</dbReference>
<dbReference type="Pfam" id="PF00528">
    <property type="entry name" value="BPD_transp_1"/>
    <property type="match status" value="1"/>
</dbReference>
<evidence type="ECO:0000256" key="4">
    <source>
        <dbReference type="ARBA" id="ARBA00022475"/>
    </source>
</evidence>
<evidence type="ECO:0000256" key="2">
    <source>
        <dbReference type="ARBA" id="ARBA00010072"/>
    </source>
</evidence>
<dbReference type="CDD" id="cd06261">
    <property type="entry name" value="TM_PBP2"/>
    <property type="match status" value="1"/>
</dbReference>
<keyword evidence="6" id="KW-0029">Amino-acid transport</keyword>
<dbReference type="InterPro" id="IPR035906">
    <property type="entry name" value="MetI-like_sf"/>
</dbReference>
<evidence type="ECO:0000256" key="8">
    <source>
        <dbReference type="ARBA" id="ARBA00023136"/>
    </source>
</evidence>
<dbReference type="InterPro" id="IPR043429">
    <property type="entry name" value="ArtM/GltK/GlnP/TcyL/YhdX-like"/>
</dbReference>
<feature type="transmembrane region" description="Helical" evidence="9">
    <location>
        <begin position="16"/>
        <end position="45"/>
    </location>
</feature>
<evidence type="ECO:0000256" key="7">
    <source>
        <dbReference type="ARBA" id="ARBA00022989"/>
    </source>
</evidence>
<keyword evidence="8 9" id="KW-0472">Membrane</keyword>
<comment type="subcellular location">
    <subcellularLocation>
        <location evidence="1">Cell membrane</location>
        <topology evidence="1">Multi-pass membrane protein</topology>
    </subcellularLocation>
</comment>
<comment type="similarity">
    <text evidence="2">Belongs to the binding-protein-dependent transport system permease family. HisMQ subfamily.</text>
</comment>
<comment type="caution">
    <text evidence="11">The sequence shown here is derived from an EMBL/GenBank/DDBJ whole genome shotgun (WGS) entry which is preliminary data.</text>
</comment>
<keyword evidence="5 9" id="KW-0812">Transmembrane</keyword>
<dbReference type="PROSITE" id="PS50928">
    <property type="entry name" value="ABC_TM1"/>
    <property type="match status" value="1"/>
</dbReference>
<dbReference type="PANTHER" id="PTHR30614:SF20">
    <property type="entry name" value="GLUTAMINE TRANSPORT SYSTEM PERMEASE PROTEIN GLNP"/>
    <property type="match status" value="1"/>
</dbReference>
<evidence type="ECO:0000256" key="6">
    <source>
        <dbReference type="ARBA" id="ARBA00022970"/>
    </source>
</evidence>
<organism evidence="11">
    <name type="scientific">bioreactor metagenome</name>
    <dbReference type="NCBI Taxonomy" id="1076179"/>
    <lineage>
        <taxon>unclassified sequences</taxon>
        <taxon>metagenomes</taxon>
        <taxon>ecological metagenomes</taxon>
    </lineage>
</organism>
<evidence type="ECO:0000256" key="3">
    <source>
        <dbReference type="ARBA" id="ARBA00022448"/>
    </source>
</evidence>
<dbReference type="GO" id="GO:0043190">
    <property type="term" value="C:ATP-binding cassette (ABC) transporter complex"/>
    <property type="evidence" value="ECO:0007669"/>
    <property type="project" value="InterPro"/>
</dbReference>
<evidence type="ECO:0000256" key="1">
    <source>
        <dbReference type="ARBA" id="ARBA00004651"/>
    </source>
</evidence>
<keyword evidence="4" id="KW-1003">Cell membrane</keyword>
<protein>
    <submittedName>
        <fullName evidence="11">Putative glutamine ABC transporter permease protein GlnM</fullName>
    </submittedName>
</protein>
<feature type="transmembrane region" description="Helical" evidence="9">
    <location>
        <begin position="86"/>
        <end position="109"/>
    </location>
</feature>
<dbReference type="NCBIfam" id="TIGR01726">
    <property type="entry name" value="HEQRo_perm_3TM"/>
    <property type="match status" value="1"/>
</dbReference>
<feature type="transmembrane region" description="Helical" evidence="9">
    <location>
        <begin position="57"/>
        <end position="80"/>
    </location>
</feature>
<evidence type="ECO:0000313" key="11">
    <source>
        <dbReference type="EMBL" id="MPM39336.1"/>
    </source>
</evidence>